<keyword evidence="3" id="KW-0067">ATP-binding</keyword>
<evidence type="ECO:0000313" key="9">
    <source>
        <dbReference type="Proteomes" id="UP000185783"/>
    </source>
</evidence>
<keyword evidence="9" id="KW-1185">Reference proteome</keyword>
<dbReference type="InterPro" id="IPR004408">
    <property type="entry name" value="Biotin_CoA_COase_ligase"/>
</dbReference>
<proteinExistence type="predicted"/>
<dbReference type="AlphaFoldDB" id="A0A1U7JFT8"/>
<evidence type="ECO:0000256" key="3">
    <source>
        <dbReference type="ARBA" id="ARBA00022840"/>
    </source>
</evidence>
<dbReference type="PROSITE" id="PS51733">
    <property type="entry name" value="BPL_LPL_CATALYTIC"/>
    <property type="match status" value="1"/>
</dbReference>
<name>A0A1U7JFT8_9HYPH</name>
<evidence type="ECO:0000259" key="7">
    <source>
        <dbReference type="PROSITE" id="PS51733"/>
    </source>
</evidence>
<dbReference type="Gene3D" id="3.30.930.10">
    <property type="entry name" value="Bira Bifunctional Protein, Domain 2"/>
    <property type="match status" value="1"/>
</dbReference>
<dbReference type="InterPro" id="IPR045864">
    <property type="entry name" value="aa-tRNA-synth_II/BPL/LPL"/>
</dbReference>
<keyword evidence="1 8" id="KW-0436">Ligase</keyword>
<dbReference type="SUPFAM" id="SSF55681">
    <property type="entry name" value="Class II aaRS and biotin synthetases"/>
    <property type="match status" value="1"/>
</dbReference>
<evidence type="ECO:0000256" key="4">
    <source>
        <dbReference type="ARBA" id="ARBA00023267"/>
    </source>
</evidence>
<evidence type="ECO:0000256" key="2">
    <source>
        <dbReference type="ARBA" id="ARBA00022741"/>
    </source>
</evidence>
<comment type="caution">
    <text evidence="8">The sequence shown here is derived from an EMBL/GenBank/DDBJ whole genome shotgun (WGS) entry which is preliminary data.</text>
</comment>
<evidence type="ECO:0000256" key="5">
    <source>
        <dbReference type="ARBA" id="ARBA00024227"/>
    </source>
</evidence>
<dbReference type="Proteomes" id="UP000185783">
    <property type="component" value="Unassembled WGS sequence"/>
</dbReference>
<dbReference type="InterPro" id="IPR008988">
    <property type="entry name" value="Transcriptional_repressor_C"/>
</dbReference>
<dbReference type="GO" id="GO:0005737">
    <property type="term" value="C:cytoplasm"/>
    <property type="evidence" value="ECO:0007669"/>
    <property type="project" value="TreeGrafter"/>
</dbReference>
<dbReference type="EMBL" id="LVVZ01000019">
    <property type="protein sequence ID" value="OKL43552.1"/>
    <property type="molecule type" value="Genomic_DNA"/>
</dbReference>
<dbReference type="Gene3D" id="2.30.30.100">
    <property type="match status" value="1"/>
</dbReference>
<gene>
    <name evidence="8" type="ORF">A3843_13005</name>
</gene>
<accession>A0A1U7JFT8</accession>
<dbReference type="RefSeq" id="WP_028480901.1">
    <property type="nucleotide sequence ID" value="NZ_LVVZ01000019.1"/>
</dbReference>
<keyword evidence="2" id="KW-0547">Nucleotide-binding</keyword>
<protein>
    <recommendedName>
        <fullName evidence="5">biotin--[biotin carboxyl-carrier protein] ligase</fullName>
        <ecNumber evidence="5">6.3.4.15</ecNumber>
    </recommendedName>
</protein>
<dbReference type="SUPFAM" id="SSF50037">
    <property type="entry name" value="C-terminal domain of transcriptional repressors"/>
    <property type="match status" value="1"/>
</dbReference>
<dbReference type="PANTHER" id="PTHR12835:SF5">
    <property type="entry name" value="BIOTIN--PROTEIN LIGASE"/>
    <property type="match status" value="1"/>
</dbReference>
<dbReference type="InterPro" id="IPR003142">
    <property type="entry name" value="BPL_C"/>
</dbReference>
<feature type="domain" description="BPL/LPL catalytic" evidence="7">
    <location>
        <begin position="5"/>
        <end position="194"/>
    </location>
</feature>
<dbReference type="Pfam" id="PF02237">
    <property type="entry name" value="BPL_C"/>
    <property type="match status" value="1"/>
</dbReference>
<sequence>MNQVEQILREKGPVQNAPGFVMEYYKRVGSTNTRAIELAREGHPGHVWIRADEQTSGRGRRGRPWTSENGNLFASVLLRFEAFEERVVQFPFLAALALAEAVEHACGTTHLVKVKWPNDLLIDGAKISGILLESESQSAYGFYLVCGFGVNVTHHPDLGLYKTTDLRSLGFICSADDLFALLAERFAHWLAIGFQPDGFESVRQAWLARAVGVGQEIRVRLTQEEFKGRFIDLDQFGRLIVKLENGQTRVVSAGDVFFS</sequence>
<evidence type="ECO:0000256" key="6">
    <source>
        <dbReference type="ARBA" id="ARBA00047846"/>
    </source>
</evidence>
<dbReference type="CDD" id="cd16442">
    <property type="entry name" value="BPL"/>
    <property type="match status" value="1"/>
</dbReference>
<reference evidence="8 9" key="1">
    <citation type="submission" date="2016-03" db="EMBL/GenBank/DDBJ databases">
        <title>Genome sequence of Nesiotobacter sp. nov., a moderately halophilic alphaproteobacterium isolated from the Yellow Sea, China.</title>
        <authorList>
            <person name="Zhang G."/>
            <person name="Zhang R."/>
        </authorList>
    </citation>
    <scope>NUCLEOTIDE SEQUENCE [LARGE SCALE GENOMIC DNA]</scope>
    <source>
        <strain evidence="8 9">WB1-6</strain>
    </source>
</reference>
<dbReference type="InterPro" id="IPR004143">
    <property type="entry name" value="BPL_LPL_catalytic"/>
</dbReference>
<dbReference type="Pfam" id="PF03099">
    <property type="entry name" value="BPL_LplA_LipB"/>
    <property type="match status" value="1"/>
</dbReference>
<dbReference type="STRING" id="197461.A3843_13005"/>
<dbReference type="GO" id="GO:0005524">
    <property type="term" value="F:ATP binding"/>
    <property type="evidence" value="ECO:0007669"/>
    <property type="project" value="UniProtKB-KW"/>
</dbReference>
<dbReference type="NCBIfam" id="TIGR00121">
    <property type="entry name" value="birA_ligase"/>
    <property type="match status" value="1"/>
</dbReference>
<dbReference type="EC" id="6.3.4.15" evidence="5"/>
<evidence type="ECO:0000256" key="1">
    <source>
        <dbReference type="ARBA" id="ARBA00022598"/>
    </source>
</evidence>
<comment type="catalytic activity">
    <reaction evidence="6">
        <text>biotin + L-lysyl-[protein] + ATP = N(6)-biotinyl-L-lysyl-[protein] + AMP + diphosphate + H(+)</text>
        <dbReference type="Rhea" id="RHEA:11756"/>
        <dbReference type="Rhea" id="RHEA-COMP:9752"/>
        <dbReference type="Rhea" id="RHEA-COMP:10505"/>
        <dbReference type="ChEBI" id="CHEBI:15378"/>
        <dbReference type="ChEBI" id="CHEBI:29969"/>
        <dbReference type="ChEBI" id="CHEBI:30616"/>
        <dbReference type="ChEBI" id="CHEBI:33019"/>
        <dbReference type="ChEBI" id="CHEBI:57586"/>
        <dbReference type="ChEBI" id="CHEBI:83144"/>
        <dbReference type="ChEBI" id="CHEBI:456215"/>
        <dbReference type="EC" id="6.3.4.15"/>
    </reaction>
</comment>
<dbReference type="PANTHER" id="PTHR12835">
    <property type="entry name" value="BIOTIN PROTEIN LIGASE"/>
    <property type="match status" value="1"/>
</dbReference>
<evidence type="ECO:0000313" key="8">
    <source>
        <dbReference type="EMBL" id="OKL43552.1"/>
    </source>
</evidence>
<dbReference type="GO" id="GO:0004077">
    <property type="term" value="F:biotin--[biotin carboxyl-carrier protein] ligase activity"/>
    <property type="evidence" value="ECO:0007669"/>
    <property type="project" value="UniProtKB-EC"/>
</dbReference>
<organism evidence="8 9">
    <name type="scientific">Pseudovibrio exalbescens</name>
    <dbReference type="NCBI Taxonomy" id="197461"/>
    <lineage>
        <taxon>Bacteria</taxon>
        <taxon>Pseudomonadati</taxon>
        <taxon>Pseudomonadota</taxon>
        <taxon>Alphaproteobacteria</taxon>
        <taxon>Hyphomicrobiales</taxon>
        <taxon>Stappiaceae</taxon>
        <taxon>Pseudovibrio</taxon>
    </lineage>
</organism>
<keyword evidence="4" id="KW-0092">Biotin</keyword>